<protein>
    <submittedName>
        <fullName evidence="2">VWA domain-containing protein</fullName>
    </submittedName>
</protein>
<dbReference type="SMART" id="SM00327">
    <property type="entry name" value="VWA"/>
    <property type="match status" value="1"/>
</dbReference>
<dbReference type="PANTHER" id="PTHR30634:SF16">
    <property type="entry name" value="OUTER-MEMBRANE LIPOPROTEIN LOLB"/>
    <property type="match status" value="1"/>
</dbReference>
<dbReference type="Proteomes" id="UP000287171">
    <property type="component" value="Unassembled WGS sequence"/>
</dbReference>
<evidence type="ECO:0000313" key="2">
    <source>
        <dbReference type="EMBL" id="GCE28156.1"/>
    </source>
</evidence>
<comment type="caution">
    <text evidence="2">The sequence shown here is derived from an EMBL/GenBank/DDBJ whole genome shotgun (WGS) entry which is preliminary data.</text>
</comment>
<organism evidence="2 3">
    <name type="scientific">Dictyobacter alpinus</name>
    <dbReference type="NCBI Taxonomy" id="2014873"/>
    <lineage>
        <taxon>Bacteria</taxon>
        <taxon>Bacillati</taxon>
        <taxon>Chloroflexota</taxon>
        <taxon>Ktedonobacteria</taxon>
        <taxon>Ktedonobacterales</taxon>
        <taxon>Dictyobacteraceae</taxon>
        <taxon>Dictyobacter</taxon>
    </lineage>
</organism>
<gene>
    <name evidence="2" type="ORF">KDA_36400</name>
</gene>
<proteinExistence type="predicted"/>
<evidence type="ECO:0000313" key="3">
    <source>
        <dbReference type="Proteomes" id="UP000287171"/>
    </source>
</evidence>
<dbReference type="SUPFAM" id="SSF53300">
    <property type="entry name" value="vWA-like"/>
    <property type="match status" value="1"/>
</dbReference>
<dbReference type="InterPro" id="IPR050458">
    <property type="entry name" value="LolB"/>
</dbReference>
<dbReference type="InterPro" id="IPR002035">
    <property type="entry name" value="VWF_A"/>
</dbReference>
<sequence length="388" mass="42939">MAIDEKERLRRWRLILGKQDADQGSEVEISALEGQDLGMDQVLEALYDNERTGGLGSSAPNVSRWLGDIRSYFPTSTVRVMQQDALQRLNLTQMLMEPEMLEQVEADVHLVASLLTLSRVIPEKTKDTARMVVRKVVEELERKLAQPLLQAVRGSLNRATRNYRPRQNEIDWDRTIRLNLKNYLPEKRTIIAERLVGHGHKRSSLRDIVLCVDQSGSMASSVVYAGIFGAVLATLKAVSTRMVVFDTAVVDLTDDLQDPVDLLFGTQLGGGTDINRALTYCQQIITRPAQTILVLITDLYEGGNSQGMLRRAAELASSGVQVVCLLALSDKGAPSYDKRHAAALAQLGIPSFACTPELFPDLMAAAIQRQDLNLWAASNEIVATRAEQ</sequence>
<dbReference type="InterPro" id="IPR008912">
    <property type="entry name" value="Uncharacterised_CoxE"/>
</dbReference>
<dbReference type="CDD" id="cd01462">
    <property type="entry name" value="VWA_YIEM_type"/>
    <property type="match status" value="1"/>
</dbReference>
<accession>A0A402BA04</accession>
<keyword evidence="3" id="KW-1185">Reference proteome</keyword>
<evidence type="ECO:0000259" key="1">
    <source>
        <dbReference type="SMART" id="SM00327"/>
    </source>
</evidence>
<name>A0A402BA04_9CHLR</name>
<dbReference type="Pfam" id="PF05762">
    <property type="entry name" value="VWA_CoxE"/>
    <property type="match status" value="1"/>
</dbReference>
<dbReference type="AlphaFoldDB" id="A0A402BA04"/>
<feature type="domain" description="VWFA" evidence="1">
    <location>
        <begin position="205"/>
        <end position="364"/>
    </location>
</feature>
<dbReference type="OrthoDB" id="9789979at2"/>
<dbReference type="PANTHER" id="PTHR30634">
    <property type="entry name" value="OUTER MEMBRANE LOLAB LIPOPROTEIN INSERTION APPARATUS"/>
    <property type="match status" value="1"/>
</dbReference>
<dbReference type="Gene3D" id="3.40.50.410">
    <property type="entry name" value="von Willebrand factor, type A domain"/>
    <property type="match status" value="1"/>
</dbReference>
<dbReference type="EMBL" id="BIFT01000001">
    <property type="protein sequence ID" value="GCE28156.1"/>
    <property type="molecule type" value="Genomic_DNA"/>
</dbReference>
<dbReference type="RefSeq" id="WP_126628407.1">
    <property type="nucleotide sequence ID" value="NZ_BIFT01000001.1"/>
</dbReference>
<reference evidence="3" key="1">
    <citation type="submission" date="2018-12" db="EMBL/GenBank/DDBJ databases">
        <title>Tengunoibacter tsumagoiensis gen. nov., sp. nov., Dictyobacter kobayashii sp. nov., D. alpinus sp. nov., and D. joshuensis sp. nov. and description of Dictyobacteraceae fam. nov. within the order Ktedonobacterales isolated from Tengu-no-mugimeshi.</title>
        <authorList>
            <person name="Wang C.M."/>
            <person name="Zheng Y."/>
            <person name="Sakai Y."/>
            <person name="Toyoda A."/>
            <person name="Minakuchi Y."/>
            <person name="Abe K."/>
            <person name="Yokota A."/>
            <person name="Yabe S."/>
        </authorList>
    </citation>
    <scope>NUCLEOTIDE SEQUENCE [LARGE SCALE GENOMIC DNA]</scope>
    <source>
        <strain evidence="3">Uno16</strain>
    </source>
</reference>
<dbReference type="InterPro" id="IPR036465">
    <property type="entry name" value="vWFA_dom_sf"/>
</dbReference>